<dbReference type="PRINTS" id="PR01437">
    <property type="entry name" value="NUOXDRDTASE4"/>
</dbReference>
<organism evidence="20">
    <name type="scientific">Eolachesilla chilensis</name>
    <dbReference type="NCBI Taxonomy" id="297977"/>
    <lineage>
        <taxon>Eukaryota</taxon>
        <taxon>Metazoa</taxon>
        <taxon>Ecdysozoa</taxon>
        <taxon>Arthropoda</taxon>
        <taxon>Hexapoda</taxon>
        <taxon>Insecta</taxon>
        <taxon>Pterygota</taxon>
        <taxon>Neoptera</taxon>
        <taxon>Paraneoptera</taxon>
        <taxon>Psocodea</taxon>
        <taxon>Psocomorpha</taxon>
        <taxon>Homilopsocidea</taxon>
        <taxon>Lachesilloidea</taxon>
        <taxon>Lachesillidae</taxon>
        <taxon>Eolachesilla</taxon>
    </lineage>
</organism>
<evidence type="ECO:0000256" key="11">
    <source>
        <dbReference type="ARBA" id="ARBA00022989"/>
    </source>
</evidence>
<comment type="function">
    <text evidence="17">Core subunit of the mitochondrial membrane respiratory chain NADH dehydrogenase (Complex I) which catalyzes electron transfer from NADH through the respiratory chain, using ubiquinone as an electron acceptor. Essential for the catalytic activity and assembly of complex I.</text>
</comment>
<dbReference type="InterPro" id="IPR003918">
    <property type="entry name" value="NADH_UbQ_OxRdtase"/>
</dbReference>
<dbReference type="GO" id="GO:0042773">
    <property type="term" value="P:ATP synthesis coupled electron transport"/>
    <property type="evidence" value="ECO:0007669"/>
    <property type="project" value="InterPro"/>
</dbReference>
<evidence type="ECO:0000256" key="12">
    <source>
        <dbReference type="ARBA" id="ARBA00023027"/>
    </source>
</evidence>
<evidence type="ECO:0000256" key="1">
    <source>
        <dbReference type="ARBA" id="ARBA00003257"/>
    </source>
</evidence>
<dbReference type="GO" id="GO:0031966">
    <property type="term" value="C:mitochondrial membrane"/>
    <property type="evidence" value="ECO:0007669"/>
    <property type="project" value="UniProtKB-SubCell"/>
</dbReference>
<geneLocation type="mitochondrion" evidence="20"/>
<keyword evidence="11 17" id="KW-1133">Transmembrane helix</keyword>
<reference evidence="20" key="1">
    <citation type="submission" date="2021-05" db="EMBL/GenBank/DDBJ databases">
        <title>Mitochondrial genomes within bark lice (Insecta: Psocodea: Psocomorpha) reveal novel gene rearrangements containing phylogenetic signal.</title>
        <authorList>
            <person name="Saenz Manchola O.F."/>
            <person name="Virrueta Herrera S."/>
            <person name="D'alessio L.M."/>
            <person name="Yoshizawa K."/>
            <person name="Garcia Aldrete A.N."/>
            <person name="Johnson K.P."/>
        </authorList>
    </citation>
    <scope>NUCLEOTIDE SEQUENCE</scope>
</reference>
<feature type="transmembrane region" description="Helical" evidence="17">
    <location>
        <begin position="300"/>
        <end position="321"/>
    </location>
</feature>
<feature type="transmembrane region" description="Helical" evidence="17">
    <location>
        <begin position="137"/>
        <end position="160"/>
    </location>
</feature>
<keyword evidence="15 17" id="KW-0472">Membrane</keyword>
<feature type="transmembrane region" description="Helical" evidence="17">
    <location>
        <begin position="86"/>
        <end position="103"/>
    </location>
</feature>
<dbReference type="GO" id="GO:0008137">
    <property type="term" value="F:NADH dehydrogenase (ubiquinone) activity"/>
    <property type="evidence" value="ECO:0007669"/>
    <property type="project" value="UniProtKB-UniRule"/>
</dbReference>
<evidence type="ECO:0000256" key="5">
    <source>
        <dbReference type="ARBA" id="ARBA00021006"/>
    </source>
</evidence>
<evidence type="ECO:0000256" key="4">
    <source>
        <dbReference type="ARBA" id="ARBA00012944"/>
    </source>
</evidence>
<keyword evidence="7 17" id="KW-0679">Respiratory chain</keyword>
<evidence type="ECO:0000259" key="18">
    <source>
        <dbReference type="Pfam" id="PF00361"/>
    </source>
</evidence>
<feature type="transmembrane region" description="Helical" evidence="17">
    <location>
        <begin position="180"/>
        <end position="203"/>
    </location>
</feature>
<proteinExistence type="inferred from homology"/>
<keyword evidence="6 17" id="KW-0813">Transport</keyword>
<evidence type="ECO:0000256" key="2">
    <source>
        <dbReference type="ARBA" id="ARBA00004225"/>
    </source>
</evidence>
<dbReference type="PANTHER" id="PTHR43507:SF20">
    <property type="entry name" value="NADH-UBIQUINONE OXIDOREDUCTASE CHAIN 4"/>
    <property type="match status" value="1"/>
</dbReference>
<dbReference type="EC" id="7.1.1.2" evidence="4 17"/>
<feature type="transmembrane region" description="Helical" evidence="17">
    <location>
        <begin position="271"/>
        <end position="294"/>
    </location>
</feature>
<feature type="transmembrane region" description="Helical" evidence="17">
    <location>
        <begin position="210"/>
        <end position="231"/>
    </location>
</feature>
<comment type="subcellular location">
    <subcellularLocation>
        <location evidence="2 17">Mitochondrion membrane</location>
        <topology evidence="2 17">Multi-pass membrane protein</topology>
    </subcellularLocation>
</comment>
<evidence type="ECO:0000256" key="13">
    <source>
        <dbReference type="ARBA" id="ARBA00023075"/>
    </source>
</evidence>
<keyword evidence="12 17" id="KW-0520">NAD</keyword>
<evidence type="ECO:0000256" key="10">
    <source>
        <dbReference type="ARBA" id="ARBA00022982"/>
    </source>
</evidence>
<evidence type="ECO:0000256" key="14">
    <source>
        <dbReference type="ARBA" id="ARBA00023128"/>
    </source>
</evidence>
<comment type="catalytic activity">
    <reaction evidence="16 17">
        <text>a ubiquinone + NADH + 5 H(+)(in) = a ubiquinol + NAD(+) + 4 H(+)(out)</text>
        <dbReference type="Rhea" id="RHEA:29091"/>
        <dbReference type="Rhea" id="RHEA-COMP:9565"/>
        <dbReference type="Rhea" id="RHEA-COMP:9566"/>
        <dbReference type="ChEBI" id="CHEBI:15378"/>
        <dbReference type="ChEBI" id="CHEBI:16389"/>
        <dbReference type="ChEBI" id="CHEBI:17976"/>
        <dbReference type="ChEBI" id="CHEBI:57540"/>
        <dbReference type="ChEBI" id="CHEBI:57945"/>
        <dbReference type="EC" id="7.1.1.2"/>
    </reaction>
</comment>
<keyword evidence="13 17" id="KW-0830">Ubiquinone</keyword>
<dbReference type="GO" id="GO:0048039">
    <property type="term" value="F:ubiquinone binding"/>
    <property type="evidence" value="ECO:0007669"/>
    <property type="project" value="TreeGrafter"/>
</dbReference>
<feature type="transmembrane region" description="Helical" evidence="17">
    <location>
        <begin position="380"/>
        <end position="400"/>
    </location>
</feature>
<accession>A0A8K1ZFF1</accession>
<feature type="transmembrane region" description="Helical" evidence="17">
    <location>
        <begin position="12"/>
        <end position="34"/>
    </location>
</feature>
<evidence type="ECO:0000259" key="19">
    <source>
        <dbReference type="Pfam" id="PF01059"/>
    </source>
</evidence>
<name>A0A8K1ZFF1_9NEOP</name>
<feature type="domain" description="NADH:ubiquinone oxidoreductase chain 4 N-terminal" evidence="19">
    <location>
        <begin position="1"/>
        <end position="100"/>
    </location>
</feature>
<feature type="transmembrane region" description="Helical" evidence="17">
    <location>
        <begin position="421"/>
        <end position="442"/>
    </location>
</feature>
<feature type="transmembrane region" description="Helical" evidence="17">
    <location>
        <begin position="237"/>
        <end position="259"/>
    </location>
</feature>
<evidence type="ECO:0000256" key="6">
    <source>
        <dbReference type="ARBA" id="ARBA00022448"/>
    </source>
</evidence>
<protein>
    <recommendedName>
        <fullName evidence="5 17">NADH-ubiquinone oxidoreductase chain 4</fullName>
        <ecNumber evidence="4 17">7.1.1.2</ecNumber>
    </recommendedName>
</protein>
<keyword evidence="14 17" id="KW-0496">Mitochondrion</keyword>
<comment type="function">
    <text evidence="1">Core subunit of the mitochondrial membrane respiratory chain NADH dehydrogenase (Complex I) that is believed to belong to the minimal assembly required for catalysis. Complex I functions in the transfer of electrons from NADH to the respiratory chain. The immediate electron acceptor for the enzyme is believed to be ubiquinone.</text>
</comment>
<feature type="transmembrane region" description="Helical" evidence="17">
    <location>
        <begin position="54"/>
        <end position="74"/>
    </location>
</feature>
<dbReference type="EMBL" id="MZ274188">
    <property type="protein sequence ID" value="UGS80251.1"/>
    <property type="molecule type" value="Genomic_DNA"/>
</dbReference>
<gene>
    <name evidence="20" type="primary">ND4</name>
</gene>
<evidence type="ECO:0000256" key="7">
    <source>
        <dbReference type="ARBA" id="ARBA00022660"/>
    </source>
</evidence>
<sequence length="445" mass="51474">MLKYFFMLFFMIPYFCVNWTYTQVMFMVLAFFFISELGTFDYFEGLSVGMGLDLMSYTLILLSIWICGLMLMSGETVMIKNFYKERFIFILIVLLMFLLLSFYTMNLFLFYVFFEGSLVPTFLLILGWGYQSERLQAGIYLLFYTLVSSLPLLMMIMHLYNNMHMLNFYNLSWIKLDFNLIMFLFTYMAFLVKLPMFLVHLWLPKAHVEAPVFGSMILAGVLLKLGGYGILRVSKILYKYIVNYSFFFIILSLIGGVLISLNCLRQSDMKLLIAYSSVSHMGIMLGGIFTFSSWGVSSALTMMLSHGLCSSGLFFLTNVGYERVGSRSLLLSKGMIHLLPKLTLWWFLFCAMNMAAPPSLNLLSEIGLINSLVSWSSFTMISLGLMSFLAAGYSLYLFSFSQHGKCLYSTYSFYTSNIREYTLLWLHWIPLNFLILNSELMLNWL</sequence>
<evidence type="ECO:0000256" key="17">
    <source>
        <dbReference type="RuleBase" id="RU003297"/>
    </source>
</evidence>
<feature type="transmembrane region" description="Helical" evidence="17">
    <location>
        <begin position="109"/>
        <end position="130"/>
    </location>
</feature>
<evidence type="ECO:0000256" key="8">
    <source>
        <dbReference type="ARBA" id="ARBA00022692"/>
    </source>
</evidence>
<keyword evidence="8 17" id="KW-0812">Transmembrane</keyword>
<keyword evidence="9" id="KW-1278">Translocase</keyword>
<evidence type="ECO:0000256" key="3">
    <source>
        <dbReference type="ARBA" id="ARBA00009025"/>
    </source>
</evidence>
<feature type="domain" description="NADH:quinone oxidoreductase/Mrp antiporter transmembrane" evidence="18">
    <location>
        <begin position="105"/>
        <end position="387"/>
    </location>
</feature>
<dbReference type="AlphaFoldDB" id="A0A8K1ZFF1"/>
<dbReference type="GO" id="GO:0015990">
    <property type="term" value="P:electron transport coupled proton transport"/>
    <property type="evidence" value="ECO:0007669"/>
    <property type="project" value="TreeGrafter"/>
</dbReference>
<dbReference type="PANTHER" id="PTHR43507">
    <property type="entry name" value="NADH-UBIQUINONE OXIDOREDUCTASE CHAIN 4"/>
    <property type="match status" value="1"/>
</dbReference>
<dbReference type="Pfam" id="PF01059">
    <property type="entry name" value="Oxidored_q5_N"/>
    <property type="match status" value="1"/>
</dbReference>
<keyword evidence="10 17" id="KW-0249">Electron transport</keyword>
<dbReference type="InterPro" id="IPR000260">
    <property type="entry name" value="NADH4_N"/>
</dbReference>
<dbReference type="Pfam" id="PF00361">
    <property type="entry name" value="Proton_antipo_M"/>
    <property type="match status" value="1"/>
</dbReference>
<evidence type="ECO:0000256" key="15">
    <source>
        <dbReference type="ARBA" id="ARBA00023136"/>
    </source>
</evidence>
<evidence type="ECO:0000256" key="9">
    <source>
        <dbReference type="ARBA" id="ARBA00022967"/>
    </source>
</evidence>
<comment type="similarity">
    <text evidence="3 17">Belongs to the complex I subunit 4 family.</text>
</comment>
<dbReference type="GO" id="GO:0003954">
    <property type="term" value="F:NADH dehydrogenase activity"/>
    <property type="evidence" value="ECO:0007669"/>
    <property type="project" value="TreeGrafter"/>
</dbReference>
<feature type="transmembrane region" description="Helical" evidence="17">
    <location>
        <begin position="342"/>
        <end position="360"/>
    </location>
</feature>
<evidence type="ECO:0000313" key="20">
    <source>
        <dbReference type="EMBL" id="UGS80251.1"/>
    </source>
</evidence>
<dbReference type="InterPro" id="IPR001750">
    <property type="entry name" value="ND/Mrp_TM"/>
</dbReference>
<evidence type="ECO:0000256" key="16">
    <source>
        <dbReference type="ARBA" id="ARBA00049551"/>
    </source>
</evidence>